<proteinExistence type="predicted"/>
<dbReference type="RefSeq" id="WP_305170250.1">
    <property type="nucleotide sequence ID" value="NZ_JAUUUU010000003.1"/>
</dbReference>
<keyword evidence="1" id="KW-0444">Lipid biosynthesis</keyword>
<comment type="caution">
    <text evidence="5">The sequence shown here is derived from an EMBL/GenBank/DDBJ whole genome shotgun (WGS) entry which is preliminary data.</text>
</comment>
<evidence type="ECO:0000313" key="6">
    <source>
        <dbReference type="Proteomes" id="UP001178354"/>
    </source>
</evidence>
<keyword evidence="4" id="KW-0275">Fatty acid biosynthesis</keyword>
<protein>
    <submittedName>
        <fullName evidence="5">ACP phosphodiesterase</fullName>
    </submittedName>
</protein>
<reference evidence="5" key="1">
    <citation type="journal article" date="2010" name="Int. J. Syst. Evol. Microbiol.">
        <title>Porticoccus litoralis gen. nov., sp. nov., a gammaproteobacterium isolated from the Yellow Sea.</title>
        <authorList>
            <person name="Oh H.M."/>
            <person name="Kim H."/>
            <person name="Kim K.M."/>
            <person name="Min G.S."/>
            <person name="Cho J.C."/>
        </authorList>
    </citation>
    <scope>NUCLEOTIDE SEQUENCE</scope>
    <source>
        <strain evidence="5">DSM 25064</strain>
    </source>
</reference>
<name>A0AAW8B6Z7_9GAMM</name>
<dbReference type="Pfam" id="PF04336">
    <property type="entry name" value="ACP_PD"/>
    <property type="match status" value="1"/>
</dbReference>
<dbReference type="GO" id="GO:0008770">
    <property type="term" value="F:[acyl-carrier-protein] phosphodiesterase activity"/>
    <property type="evidence" value="ECO:0007669"/>
    <property type="project" value="InterPro"/>
</dbReference>
<evidence type="ECO:0000313" key="5">
    <source>
        <dbReference type="EMBL" id="MDP1520678.1"/>
    </source>
</evidence>
<accession>A0AAW8B6Z7</accession>
<organism evidence="5 6">
    <name type="scientific">Porticoccus litoralis</name>
    <dbReference type="NCBI Taxonomy" id="434086"/>
    <lineage>
        <taxon>Bacteria</taxon>
        <taxon>Pseudomonadati</taxon>
        <taxon>Pseudomonadota</taxon>
        <taxon>Gammaproteobacteria</taxon>
        <taxon>Cellvibrionales</taxon>
        <taxon>Porticoccaceae</taxon>
        <taxon>Porticoccus</taxon>
    </lineage>
</organism>
<dbReference type="PANTHER" id="PTHR38764:SF1">
    <property type="entry name" value="ACYL CARRIER PROTEIN PHOSPHODIESTERASE"/>
    <property type="match status" value="1"/>
</dbReference>
<dbReference type="PIRSF" id="PIRSF011489">
    <property type="entry name" value="DUF479"/>
    <property type="match status" value="1"/>
</dbReference>
<reference evidence="5" key="2">
    <citation type="submission" date="2023-08" db="EMBL/GenBank/DDBJ databases">
        <authorList>
            <person name="Luo J."/>
        </authorList>
    </citation>
    <scope>NUCLEOTIDE SEQUENCE</scope>
    <source>
        <strain evidence="5">DSM 25064</strain>
    </source>
</reference>
<dbReference type="InterPro" id="IPR007431">
    <property type="entry name" value="ACP_PD"/>
</dbReference>
<sequence>MNYLAHLYLSGENPQCMVGGLLGDFIKGPLKGELPSNIESGIQLHRQIDVFTDRQPEVQNAIERFLPPYRRFAGILLDLCYDHLLAANWSQYHNSELDDFCQDFYRTLTNYQNILPAGAKRFCEVAPRVNWLQNYARFAELETMLERIGQRFRNPVPLHEAFPLLEQQYPLLEQEFHQLFPRLIEFSVKQRLESNQL</sequence>
<keyword evidence="2" id="KW-0378">Hydrolase</keyword>
<evidence type="ECO:0000256" key="2">
    <source>
        <dbReference type="ARBA" id="ARBA00022801"/>
    </source>
</evidence>
<evidence type="ECO:0000256" key="3">
    <source>
        <dbReference type="ARBA" id="ARBA00023098"/>
    </source>
</evidence>
<dbReference type="AlphaFoldDB" id="A0AAW8B6Z7"/>
<keyword evidence="6" id="KW-1185">Reference proteome</keyword>
<gene>
    <name evidence="5" type="ORF">Q8A57_06855</name>
</gene>
<dbReference type="EMBL" id="JAUUUU010000003">
    <property type="protein sequence ID" value="MDP1520678.1"/>
    <property type="molecule type" value="Genomic_DNA"/>
</dbReference>
<evidence type="ECO:0000256" key="4">
    <source>
        <dbReference type="ARBA" id="ARBA00023160"/>
    </source>
</evidence>
<dbReference type="GO" id="GO:0006633">
    <property type="term" value="P:fatty acid biosynthetic process"/>
    <property type="evidence" value="ECO:0007669"/>
    <property type="project" value="UniProtKB-KW"/>
</dbReference>
<evidence type="ECO:0000256" key="1">
    <source>
        <dbReference type="ARBA" id="ARBA00022516"/>
    </source>
</evidence>
<keyword evidence="3" id="KW-0443">Lipid metabolism</keyword>
<keyword evidence="4" id="KW-0276">Fatty acid metabolism</keyword>
<dbReference type="Proteomes" id="UP001178354">
    <property type="component" value="Unassembled WGS sequence"/>
</dbReference>
<dbReference type="PANTHER" id="PTHR38764">
    <property type="entry name" value="ACYL CARRIER PROTEIN PHOSPHODIESTERASE"/>
    <property type="match status" value="1"/>
</dbReference>